<organism evidence="3 4">
    <name type="scientific">Prorocentrum cordatum</name>
    <dbReference type="NCBI Taxonomy" id="2364126"/>
    <lineage>
        <taxon>Eukaryota</taxon>
        <taxon>Sar</taxon>
        <taxon>Alveolata</taxon>
        <taxon>Dinophyceae</taxon>
        <taxon>Prorocentrales</taxon>
        <taxon>Prorocentraceae</taxon>
        <taxon>Prorocentrum</taxon>
    </lineage>
</organism>
<comment type="caution">
    <text evidence="3">The sequence shown here is derived from an EMBL/GenBank/DDBJ whole genome shotgun (WGS) entry which is preliminary data.</text>
</comment>
<dbReference type="PANTHER" id="PTHR47453:SF1">
    <property type="entry name" value="PHOSPHOGLUCAN, WATER DIKINASE, CHLOROPLASTIC"/>
    <property type="match status" value="1"/>
</dbReference>
<keyword evidence="2" id="KW-0472">Membrane</keyword>
<evidence type="ECO:0000256" key="2">
    <source>
        <dbReference type="SAM" id="Phobius"/>
    </source>
</evidence>
<feature type="region of interest" description="Disordered" evidence="1">
    <location>
        <begin position="58"/>
        <end position="80"/>
    </location>
</feature>
<accession>A0ABN9VWF1</accession>
<evidence type="ECO:0000313" key="4">
    <source>
        <dbReference type="Proteomes" id="UP001189429"/>
    </source>
</evidence>
<keyword evidence="2" id="KW-0812">Transmembrane</keyword>
<evidence type="ECO:0000256" key="1">
    <source>
        <dbReference type="SAM" id="MobiDB-lite"/>
    </source>
</evidence>
<gene>
    <name evidence="3" type="ORF">PCOR1329_LOCUS61840</name>
</gene>
<proteinExistence type="predicted"/>
<sequence>MCGQAPKKPVVADPPPPRGSWQRPLPINNVPRYHGPIHPSDDQIEVFAGMAPRDFDAISDGWHPRGIRGSGPPAEDGPDKEKYDNLIKQLEDMANDLGYGGGAATAGGLDRAVPLDMELDSPLGDNSFITELESKHGIKHELATSIFNEAKERLAKKGTSGGVAMMTAAVGLSELEVTPADFAPGRVVVLHCGGLCAGGFLWIGVYLHHSIGLAAANWSILCNIRNVVKEFNMPFVIQGDWNIVPEILRGSKWVDSLDAVILAPQDWQQRWQQFQEAAPRTDVPVHGMWASFIGLVEQQFLDIYQIDPRQVLSELATWVAKVGPSMVAIDSIHVSQRREAHSEAHGEPSEIHRAQTELSGLSPEECAAVAREVEAVAPDVAVASKAPFAPMRLAATMDRAMRICFALQAKLEEAYAGVPALGKALGIDEHACSVFVEAELRASVLFQVSKLAQLALQQAKALAGLPLWTAISRYACSALLFPAATAGVVVFCEEASGDEEAGVPYGYSAPFAEQFSGNHAEKAPFRPGMRRRLNGTAVCISVLAPWLLFTVVLGLLSFPVHYNNPGAVYLAVVLCFAAVAWVAFYAYIHRTTRSHSPEHEPSWLFFLTLSLALAWMLGIAMGYLNYITNTLPYQQMTHLNSYSDVDPGLMRGAQLMDAGSVMFAEGSMLDLNKSMGFKNQEVYCVAPIVKGSGERATYDFWAIGIDCCSG</sequence>
<name>A0ABN9VWF1_9DINO</name>
<keyword evidence="4" id="KW-1185">Reference proteome</keyword>
<feature type="non-terminal residue" evidence="3">
    <location>
        <position position="710"/>
    </location>
</feature>
<feature type="transmembrane region" description="Helical" evidence="2">
    <location>
        <begin position="568"/>
        <end position="588"/>
    </location>
</feature>
<feature type="transmembrane region" description="Helical" evidence="2">
    <location>
        <begin position="603"/>
        <end position="626"/>
    </location>
</feature>
<feature type="compositionally biased region" description="Low complexity" evidence="1">
    <location>
        <begin position="1"/>
        <end position="11"/>
    </location>
</feature>
<dbReference type="PANTHER" id="PTHR47453">
    <property type="entry name" value="PHOSPHOGLUCAN, WATER DIKINASE, CHLOROPLASTIC"/>
    <property type="match status" value="1"/>
</dbReference>
<feature type="transmembrane region" description="Helical" evidence="2">
    <location>
        <begin position="535"/>
        <end position="556"/>
    </location>
</feature>
<feature type="region of interest" description="Disordered" evidence="1">
    <location>
        <begin position="1"/>
        <end position="38"/>
    </location>
</feature>
<protein>
    <submittedName>
        <fullName evidence="3">Uncharacterized protein</fullName>
    </submittedName>
</protein>
<keyword evidence="2" id="KW-1133">Transmembrane helix</keyword>
<dbReference type="SUPFAM" id="SSF56219">
    <property type="entry name" value="DNase I-like"/>
    <property type="match status" value="1"/>
</dbReference>
<evidence type="ECO:0000313" key="3">
    <source>
        <dbReference type="EMBL" id="CAK0877934.1"/>
    </source>
</evidence>
<reference evidence="3" key="1">
    <citation type="submission" date="2023-10" db="EMBL/GenBank/DDBJ databases">
        <authorList>
            <person name="Chen Y."/>
            <person name="Shah S."/>
            <person name="Dougan E. K."/>
            <person name="Thang M."/>
            <person name="Chan C."/>
        </authorList>
    </citation>
    <scope>NUCLEOTIDE SEQUENCE [LARGE SCALE GENOMIC DNA]</scope>
</reference>
<dbReference type="EMBL" id="CAUYUJ010017790">
    <property type="protein sequence ID" value="CAK0877934.1"/>
    <property type="molecule type" value="Genomic_DNA"/>
</dbReference>
<dbReference type="InterPro" id="IPR036691">
    <property type="entry name" value="Endo/exonu/phosph_ase_sf"/>
</dbReference>
<dbReference type="Proteomes" id="UP001189429">
    <property type="component" value="Unassembled WGS sequence"/>
</dbReference>